<proteinExistence type="predicted"/>
<sequence>MMQKQREEHANKERHVVNLLTLMDVDGDQLVTFEEFVASLEQQEVRDYLSALEVDVTDAKVFFQMLDDRDGSGSVDIMEFTSGMQKFRGEAKSVDIHMMLHENKKLFKLVSCLVGMLWADFDEEDGEEDSFGICPEDEDADD</sequence>
<keyword evidence="1" id="KW-0106">Calcium</keyword>
<evidence type="ECO:0000256" key="1">
    <source>
        <dbReference type="ARBA" id="ARBA00022837"/>
    </source>
</evidence>
<dbReference type="Gene3D" id="1.10.238.10">
    <property type="entry name" value="EF-hand"/>
    <property type="match status" value="1"/>
</dbReference>
<reference evidence="3" key="1">
    <citation type="submission" date="2023-10" db="EMBL/GenBank/DDBJ databases">
        <authorList>
            <person name="Chen Y."/>
            <person name="Shah S."/>
            <person name="Dougan E. K."/>
            <person name="Thang M."/>
            <person name="Chan C."/>
        </authorList>
    </citation>
    <scope>NUCLEOTIDE SEQUENCE [LARGE SCALE GENOMIC DNA]</scope>
</reference>
<evidence type="ECO:0000313" key="3">
    <source>
        <dbReference type="EMBL" id="CAK0807606.1"/>
    </source>
</evidence>
<dbReference type="PROSITE" id="PS50222">
    <property type="entry name" value="EF_HAND_2"/>
    <property type="match status" value="1"/>
</dbReference>
<dbReference type="EMBL" id="CAUYUJ010003969">
    <property type="protein sequence ID" value="CAK0807606.1"/>
    <property type="molecule type" value="Genomic_DNA"/>
</dbReference>
<gene>
    <name evidence="3" type="ORF">PCOR1329_LOCUS13441</name>
</gene>
<dbReference type="SUPFAM" id="SSF47473">
    <property type="entry name" value="EF-hand"/>
    <property type="match status" value="1"/>
</dbReference>
<keyword evidence="4" id="KW-1185">Reference proteome</keyword>
<evidence type="ECO:0000313" key="4">
    <source>
        <dbReference type="Proteomes" id="UP001189429"/>
    </source>
</evidence>
<dbReference type="PROSITE" id="PS00018">
    <property type="entry name" value="EF_HAND_1"/>
    <property type="match status" value="2"/>
</dbReference>
<dbReference type="InterPro" id="IPR002048">
    <property type="entry name" value="EF_hand_dom"/>
</dbReference>
<evidence type="ECO:0000259" key="2">
    <source>
        <dbReference type="PROSITE" id="PS50222"/>
    </source>
</evidence>
<accession>A0ABN9QQ77</accession>
<dbReference type="InterPro" id="IPR011992">
    <property type="entry name" value="EF-hand-dom_pair"/>
</dbReference>
<dbReference type="InterPro" id="IPR018247">
    <property type="entry name" value="EF_Hand_1_Ca_BS"/>
</dbReference>
<name>A0ABN9QQ77_9DINO</name>
<dbReference type="Proteomes" id="UP001189429">
    <property type="component" value="Unassembled WGS sequence"/>
</dbReference>
<organism evidence="3 4">
    <name type="scientific">Prorocentrum cordatum</name>
    <dbReference type="NCBI Taxonomy" id="2364126"/>
    <lineage>
        <taxon>Eukaryota</taxon>
        <taxon>Sar</taxon>
        <taxon>Alveolata</taxon>
        <taxon>Dinophyceae</taxon>
        <taxon>Prorocentrales</taxon>
        <taxon>Prorocentraceae</taxon>
        <taxon>Prorocentrum</taxon>
    </lineage>
</organism>
<comment type="caution">
    <text evidence="3">The sequence shown here is derived from an EMBL/GenBank/DDBJ whole genome shotgun (WGS) entry which is preliminary data.</text>
</comment>
<feature type="domain" description="EF-hand" evidence="2">
    <location>
        <begin position="11"/>
        <end position="46"/>
    </location>
</feature>
<protein>
    <recommendedName>
        <fullName evidence="2">EF-hand domain-containing protein</fullName>
    </recommendedName>
</protein>